<feature type="signal peptide" evidence="1">
    <location>
        <begin position="1"/>
        <end position="19"/>
    </location>
</feature>
<organism evidence="2 3">
    <name type="scientific">Heliocybe sulcata</name>
    <dbReference type="NCBI Taxonomy" id="5364"/>
    <lineage>
        <taxon>Eukaryota</taxon>
        <taxon>Fungi</taxon>
        <taxon>Dikarya</taxon>
        <taxon>Basidiomycota</taxon>
        <taxon>Agaricomycotina</taxon>
        <taxon>Agaricomycetes</taxon>
        <taxon>Gloeophyllales</taxon>
        <taxon>Gloeophyllaceae</taxon>
        <taxon>Heliocybe</taxon>
    </lineage>
</organism>
<evidence type="ECO:0000256" key="1">
    <source>
        <dbReference type="SAM" id="SignalP"/>
    </source>
</evidence>
<dbReference type="EMBL" id="ML213525">
    <property type="protein sequence ID" value="TFK47229.1"/>
    <property type="molecule type" value="Genomic_DNA"/>
</dbReference>
<protein>
    <recommendedName>
        <fullName evidence="4">Barwin-like endoglucanase</fullName>
    </recommendedName>
</protein>
<sequence length="169" mass="18272">MRFDTVFLIALTGAGAALADLVPAQPPNNNFGGTQSGIGSWFRANNAQDHTNGKSWCGFAYYDTDPVFAPSLKAMGGATWNSNPTQWEQDTAAWCGLEAEVTDPTTGNSMKMYIGDAFDETYVRTPGSIDIMVDAFSTLHGNPNGNKDDVIQGVQWKLTGNRNTYYAAQ</sequence>
<evidence type="ECO:0008006" key="4">
    <source>
        <dbReference type="Google" id="ProtNLM"/>
    </source>
</evidence>
<dbReference type="SUPFAM" id="SSF50685">
    <property type="entry name" value="Barwin-like endoglucanases"/>
    <property type="match status" value="1"/>
</dbReference>
<dbReference type="Proteomes" id="UP000305948">
    <property type="component" value="Unassembled WGS sequence"/>
</dbReference>
<name>A0A5C3MP91_9AGAM</name>
<proteinExistence type="predicted"/>
<dbReference type="InterPro" id="IPR036908">
    <property type="entry name" value="RlpA-like_sf"/>
</dbReference>
<keyword evidence="1" id="KW-0732">Signal</keyword>
<dbReference type="AlphaFoldDB" id="A0A5C3MP91"/>
<dbReference type="OrthoDB" id="2535256at2759"/>
<keyword evidence="3" id="KW-1185">Reference proteome</keyword>
<accession>A0A5C3MP91</accession>
<evidence type="ECO:0000313" key="3">
    <source>
        <dbReference type="Proteomes" id="UP000305948"/>
    </source>
</evidence>
<dbReference type="Gene3D" id="2.40.40.10">
    <property type="entry name" value="RlpA-like domain"/>
    <property type="match status" value="1"/>
</dbReference>
<gene>
    <name evidence="2" type="ORF">OE88DRAFT_1648099</name>
</gene>
<evidence type="ECO:0000313" key="2">
    <source>
        <dbReference type="EMBL" id="TFK47229.1"/>
    </source>
</evidence>
<reference evidence="2 3" key="1">
    <citation type="journal article" date="2019" name="Nat. Ecol. Evol.">
        <title>Megaphylogeny resolves global patterns of mushroom evolution.</title>
        <authorList>
            <person name="Varga T."/>
            <person name="Krizsan K."/>
            <person name="Foldi C."/>
            <person name="Dima B."/>
            <person name="Sanchez-Garcia M."/>
            <person name="Sanchez-Ramirez S."/>
            <person name="Szollosi G.J."/>
            <person name="Szarkandi J.G."/>
            <person name="Papp V."/>
            <person name="Albert L."/>
            <person name="Andreopoulos W."/>
            <person name="Angelini C."/>
            <person name="Antonin V."/>
            <person name="Barry K.W."/>
            <person name="Bougher N.L."/>
            <person name="Buchanan P."/>
            <person name="Buyck B."/>
            <person name="Bense V."/>
            <person name="Catcheside P."/>
            <person name="Chovatia M."/>
            <person name="Cooper J."/>
            <person name="Damon W."/>
            <person name="Desjardin D."/>
            <person name="Finy P."/>
            <person name="Geml J."/>
            <person name="Haridas S."/>
            <person name="Hughes K."/>
            <person name="Justo A."/>
            <person name="Karasinski D."/>
            <person name="Kautmanova I."/>
            <person name="Kiss B."/>
            <person name="Kocsube S."/>
            <person name="Kotiranta H."/>
            <person name="LaButti K.M."/>
            <person name="Lechner B.E."/>
            <person name="Liimatainen K."/>
            <person name="Lipzen A."/>
            <person name="Lukacs Z."/>
            <person name="Mihaltcheva S."/>
            <person name="Morgado L.N."/>
            <person name="Niskanen T."/>
            <person name="Noordeloos M.E."/>
            <person name="Ohm R.A."/>
            <person name="Ortiz-Santana B."/>
            <person name="Ovrebo C."/>
            <person name="Racz N."/>
            <person name="Riley R."/>
            <person name="Savchenko A."/>
            <person name="Shiryaev A."/>
            <person name="Soop K."/>
            <person name="Spirin V."/>
            <person name="Szebenyi C."/>
            <person name="Tomsovsky M."/>
            <person name="Tulloss R.E."/>
            <person name="Uehling J."/>
            <person name="Grigoriev I.V."/>
            <person name="Vagvolgyi C."/>
            <person name="Papp T."/>
            <person name="Martin F.M."/>
            <person name="Miettinen O."/>
            <person name="Hibbett D.S."/>
            <person name="Nagy L.G."/>
        </authorList>
    </citation>
    <scope>NUCLEOTIDE SEQUENCE [LARGE SCALE GENOMIC DNA]</scope>
    <source>
        <strain evidence="2 3">OMC1185</strain>
    </source>
</reference>
<feature type="chain" id="PRO_5022792402" description="Barwin-like endoglucanase" evidence="1">
    <location>
        <begin position="20"/>
        <end position="169"/>
    </location>
</feature>